<proteinExistence type="predicted"/>
<evidence type="ECO:0000256" key="1">
    <source>
        <dbReference type="SAM" id="SignalP"/>
    </source>
</evidence>
<protein>
    <recommendedName>
        <fullName evidence="4">DUF885 domain-containing protein</fullName>
    </recommendedName>
</protein>
<sequence length="595" mass="68449" precursor="true">MFSSFLQFVVIIQLAGPLVANAETLQDQKHNPQFEQLTAKYLDEFPAYSPVAATALGDHRFDSQLNEVSEEARTRQAEFCTRYLDQLGQIDPEQLSRANQVDHSLLTHELKGTLWQIETLQEWAWNPLTYTSLAGDAIYGLMARDFAPLPARLGHVADRLEQFPRLFSQIRDTLDPQRVPKIHAETAVKQNRGLLSILDNFVEPHVDQLPDAERQRLRHAITETRAAVQEHQKWLETELLPNAGGDFRLGPKLYDERLTFTLKTPLSRSQVRERAERELVRVRDEMYRVSQQVYQQKYPYTEFPEQPSAEYKQAIIRTCLEMAYQDAPPADEIVETAKKSLQLTTDFVRENELITLPADPVEIIVMPEFQRGVSLAYCDSPGPLDVGLTTYYAVAPLPEDWDEKQIQSFLREYNIRSIHDLTIHEAMPGHFVQLAHANRYPGKLRAVLSSGVFIEGWAVYAEQMMVEEGFLDGDPLMRLINLKWYLRGIGNAIIDQAIHCEGMTRDEAMKLMTEDTFQEEREAAAKWVRAQLTSTQLATYFVGTQEHFDLRRELKEEWGANFDLKKYHDKILSYGSPPTQYVRALALQKPIPRLQ</sequence>
<dbReference type="AlphaFoldDB" id="A0A5C6DT79"/>
<dbReference type="Pfam" id="PF05960">
    <property type="entry name" value="DUF885"/>
    <property type="match status" value="1"/>
</dbReference>
<keyword evidence="1" id="KW-0732">Signal</keyword>
<name>A0A5C6DT79_9BACT</name>
<dbReference type="InterPro" id="IPR010281">
    <property type="entry name" value="DUF885"/>
</dbReference>
<dbReference type="PANTHER" id="PTHR33361:SF15">
    <property type="entry name" value="DUF885 FAMILY LIPOPROTEIN"/>
    <property type="match status" value="1"/>
</dbReference>
<dbReference type="OrthoDB" id="9760040at2"/>
<organism evidence="2 3">
    <name type="scientific">Novipirellula aureliae</name>
    <dbReference type="NCBI Taxonomy" id="2527966"/>
    <lineage>
        <taxon>Bacteria</taxon>
        <taxon>Pseudomonadati</taxon>
        <taxon>Planctomycetota</taxon>
        <taxon>Planctomycetia</taxon>
        <taxon>Pirellulales</taxon>
        <taxon>Pirellulaceae</taxon>
        <taxon>Novipirellula</taxon>
    </lineage>
</organism>
<dbReference type="PANTHER" id="PTHR33361">
    <property type="entry name" value="GLR0591 PROTEIN"/>
    <property type="match status" value="1"/>
</dbReference>
<dbReference type="Proteomes" id="UP000315471">
    <property type="component" value="Unassembled WGS sequence"/>
</dbReference>
<evidence type="ECO:0000313" key="2">
    <source>
        <dbReference type="EMBL" id="TWU38711.1"/>
    </source>
</evidence>
<evidence type="ECO:0008006" key="4">
    <source>
        <dbReference type="Google" id="ProtNLM"/>
    </source>
</evidence>
<feature type="signal peptide" evidence="1">
    <location>
        <begin position="1"/>
        <end position="22"/>
    </location>
</feature>
<dbReference type="EMBL" id="SJPY01000006">
    <property type="protein sequence ID" value="TWU38711.1"/>
    <property type="molecule type" value="Genomic_DNA"/>
</dbReference>
<feature type="chain" id="PRO_5023036463" description="DUF885 domain-containing protein" evidence="1">
    <location>
        <begin position="23"/>
        <end position="595"/>
    </location>
</feature>
<evidence type="ECO:0000313" key="3">
    <source>
        <dbReference type="Proteomes" id="UP000315471"/>
    </source>
</evidence>
<comment type="caution">
    <text evidence="2">The sequence shown here is derived from an EMBL/GenBank/DDBJ whole genome shotgun (WGS) entry which is preliminary data.</text>
</comment>
<accession>A0A5C6DT79</accession>
<gene>
    <name evidence="2" type="ORF">Q31b_37890</name>
</gene>
<dbReference type="RefSeq" id="WP_146601053.1">
    <property type="nucleotide sequence ID" value="NZ_SJPY01000006.1"/>
</dbReference>
<keyword evidence="3" id="KW-1185">Reference proteome</keyword>
<reference evidence="2 3" key="1">
    <citation type="submission" date="2019-02" db="EMBL/GenBank/DDBJ databases">
        <title>Deep-cultivation of Planctomycetes and their phenomic and genomic characterization uncovers novel biology.</title>
        <authorList>
            <person name="Wiegand S."/>
            <person name="Jogler M."/>
            <person name="Boedeker C."/>
            <person name="Pinto D."/>
            <person name="Vollmers J."/>
            <person name="Rivas-Marin E."/>
            <person name="Kohn T."/>
            <person name="Peeters S.H."/>
            <person name="Heuer A."/>
            <person name="Rast P."/>
            <person name="Oberbeckmann S."/>
            <person name="Bunk B."/>
            <person name="Jeske O."/>
            <person name="Meyerdierks A."/>
            <person name="Storesund J.E."/>
            <person name="Kallscheuer N."/>
            <person name="Luecker S."/>
            <person name="Lage O.M."/>
            <person name="Pohl T."/>
            <person name="Merkel B.J."/>
            <person name="Hornburger P."/>
            <person name="Mueller R.-W."/>
            <person name="Bruemmer F."/>
            <person name="Labrenz M."/>
            <person name="Spormann A.M."/>
            <person name="Op Den Camp H."/>
            <person name="Overmann J."/>
            <person name="Amann R."/>
            <person name="Jetten M.S.M."/>
            <person name="Mascher T."/>
            <person name="Medema M.H."/>
            <person name="Devos D.P."/>
            <person name="Kaster A.-K."/>
            <person name="Ovreas L."/>
            <person name="Rohde M."/>
            <person name="Galperin M.Y."/>
            <person name="Jogler C."/>
        </authorList>
    </citation>
    <scope>NUCLEOTIDE SEQUENCE [LARGE SCALE GENOMIC DNA]</scope>
    <source>
        <strain evidence="2 3">Q31b</strain>
    </source>
</reference>